<name>A0A392RTN9_9FABA</name>
<dbReference type="AlphaFoldDB" id="A0A392RTN9"/>
<feature type="region of interest" description="Disordered" evidence="1">
    <location>
        <begin position="66"/>
        <end position="106"/>
    </location>
</feature>
<feature type="non-terminal residue" evidence="2">
    <location>
        <position position="119"/>
    </location>
</feature>
<evidence type="ECO:0008006" key="4">
    <source>
        <dbReference type="Google" id="ProtNLM"/>
    </source>
</evidence>
<evidence type="ECO:0000256" key="1">
    <source>
        <dbReference type="SAM" id="MobiDB-lite"/>
    </source>
</evidence>
<proteinExistence type="predicted"/>
<organism evidence="2 3">
    <name type="scientific">Trifolium medium</name>
    <dbReference type="NCBI Taxonomy" id="97028"/>
    <lineage>
        <taxon>Eukaryota</taxon>
        <taxon>Viridiplantae</taxon>
        <taxon>Streptophyta</taxon>
        <taxon>Embryophyta</taxon>
        <taxon>Tracheophyta</taxon>
        <taxon>Spermatophyta</taxon>
        <taxon>Magnoliopsida</taxon>
        <taxon>eudicotyledons</taxon>
        <taxon>Gunneridae</taxon>
        <taxon>Pentapetalae</taxon>
        <taxon>rosids</taxon>
        <taxon>fabids</taxon>
        <taxon>Fabales</taxon>
        <taxon>Fabaceae</taxon>
        <taxon>Papilionoideae</taxon>
        <taxon>50 kb inversion clade</taxon>
        <taxon>NPAAA clade</taxon>
        <taxon>Hologalegina</taxon>
        <taxon>IRL clade</taxon>
        <taxon>Trifolieae</taxon>
        <taxon>Trifolium</taxon>
    </lineage>
</organism>
<dbReference type="EMBL" id="LXQA010274125">
    <property type="protein sequence ID" value="MCI39963.1"/>
    <property type="molecule type" value="Genomic_DNA"/>
</dbReference>
<protein>
    <recommendedName>
        <fullName evidence="4">DUF4283 domain protein</fullName>
    </recommendedName>
</protein>
<reference evidence="2 3" key="1">
    <citation type="journal article" date="2018" name="Front. Plant Sci.">
        <title>Red Clover (Trifolium pratense) and Zigzag Clover (T. medium) - A Picture of Genomic Similarities and Differences.</title>
        <authorList>
            <person name="Dluhosova J."/>
            <person name="Istvanek J."/>
            <person name="Nedelnik J."/>
            <person name="Repkova J."/>
        </authorList>
    </citation>
    <scope>NUCLEOTIDE SEQUENCE [LARGE SCALE GENOMIC DNA]</scope>
    <source>
        <strain evidence="3">cv. 10/8</strain>
        <tissue evidence="2">Leaf</tissue>
    </source>
</reference>
<keyword evidence="3" id="KW-1185">Reference proteome</keyword>
<sequence>GKLIDWDVPTKTQSRLDVARVQIEVTTWSWIDEEVEIKVTNEFFMVKMMEERFGEADMGIERLMGSEKGCRASSEGSVSESRYGEGDESEIRRVGSGGDECWSEGEEIQNSFNQRLEVG</sequence>
<dbReference type="Proteomes" id="UP000265520">
    <property type="component" value="Unassembled WGS sequence"/>
</dbReference>
<evidence type="ECO:0000313" key="2">
    <source>
        <dbReference type="EMBL" id="MCI39963.1"/>
    </source>
</evidence>
<evidence type="ECO:0000313" key="3">
    <source>
        <dbReference type="Proteomes" id="UP000265520"/>
    </source>
</evidence>
<feature type="compositionally biased region" description="Basic and acidic residues" evidence="1">
    <location>
        <begin position="82"/>
        <end position="93"/>
    </location>
</feature>
<accession>A0A392RTN9</accession>
<comment type="caution">
    <text evidence="2">The sequence shown here is derived from an EMBL/GenBank/DDBJ whole genome shotgun (WGS) entry which is preliminary data.</text>
</comment>
<feature type="non-terminal residue" evidence="2">
    <location>
        <position position="1"/>
    </location>
</feature>